<dbReference type="SUPFAM" id="SSF53822">
    <property type="entry name" value="Periplasmic binding protein-like I"/>
    <property type="match status" value="1"/>
</dbReference>
<sequence length="461" mass="51564">MSTHSSLSTTNNETPILMQKFLVIVAYLVLFFSAPLHAKERDLLSISLKELMAIPTNKGVKQDLGIFQSDSQPTTANSINFGFLAGLSISAKYSAVQVAAIDLAVSEINSMGGIGGRPLTVLRGDDHHSPDRSVKLAKKMIELHRVEAILGPVTSDNSYEVLRQVAIPLNIPAITSTATANQINQLPGIDLYWRLVPSNRQQVNYILDHLDSLNRLKRVYVVAGRDLYSNEILDGIKLGIERYNGKVTGELRLTPLADIAYMDLQHEMNMIRKSNPTAIIITLPVIQIKAFLQKIEALWRGPLPTIFLGDTMRAEIVSDTKLDKVKKCVQYIIPAPTANLDIENQIRKLLNTDSLDYDATYIYDMVMLFAFAKTIEYEMGINFSRAVKLLTASGKTITKKDYPQLIPLLKKHKQLHFVGISGSIRFDEYGDNIDAQLKLFRLIEPSKILPKCQQKIPEMDN</sequence>
<evidence type="ECO:0000259" key="3">
    <source>
        <dbReference type="Pfam" id="PF13458"/>
    </source>
</evidence>
<keyword evidence="2" id="KW-0732">Signal</keyword>
<dbReference type="InterPro" id="IPR028081">
    <property type="entry name" value="Leu-bd"/>
</dbReference>
<dbReference type="InterPro" id="IPR028082">
    <property type="entry name" value="Peripla_BP_I"/>
</dbReference>
<gene>
    <name evidence="4" type="ORF">FLL46_04690</name>
</gene>
<dbReference type="Proteomes" id="UP000315439">
    <property type="component" value="Unassembled WGS sequence"/>
</dbReference>
<dbReference type="CDD" id="cd06268">
    <property type="entry name" value="PBP1_ABC_transporter_LIVBP-like"/>
    <property type="match status" value="1"/>
</dbReference>
<organism evidence="4 5">
    <name type="scientific">Aliikangiella coralliicola</name>
    <dbReference type="NCBI Taxonomy" id="2592383"/>
    <lineage>
        <taxon>Bacteria</taxon>
        <taxon>Pseudomonadati</taxon>
        <taxon>Pseudomonadota</taxon>
        <taxon>Gammaproteobacteria</taxon>
        <taxon>Oceanospirillales</taxon>
        <taxon>Pleioneaceae</taxon>
        <taxon>Aliikangiella</taxon>
    </lineage>
</organism>
<accession>A0A545UH86</accession>
<dbReference type="Gene3D" id="3.40.50.2300">
    <property type="match status" value="3"/>
</dbReference>
<comment type="similarity">
    <text evidence="1">Belongs to the leucine-binding protein family.</text>
</comment>
<dbReference type="Pfam" id="PF13458">
    <property type="entry name" value="Peripla_BP_6"/>
    <property type="match status" value="1"/>
</dbReference>
<comment type="caution">
    <text evidence="4">The sequence shown here is derived from an EMBL/GenBank/DDBJ whole genome shotgun (WGS) entry which is preliminary data.</text>
</comment>
<protein>
    <submittedName>
        <fullName evidence="4">Amino acid ABC transporter substrate-binding protein</fullName>
    </submittedName>
</protein>
<dbReference type="OrthoDB" id="6193418at2"/>
<evidence type="ECO:0000313" key="4">
    <source>
        <dbReference type="EMBL" id="TQV88834.1"/>
    </source>
</evidence>
<proteinExistence type="inferred from homology"/>
<evidence type="ECO:0000313" key="5">
    <source>
        <dbReference type="Proteomes" id="UP000315439"/>
    </source>
</evidence>
<reference evidence="4 5" key="1">
    <citation type="submission" date="2019-07" db="EMBL/GenBank/DDBJ databases">
        <title>Draft genome for Aliikangiella sp. M105.</title>
        <authorList>
            <person name="Wang G."/>
        </authorList>
    </citation>
    <scope>NUCLEOTIDE SEQUENCE [LARGE SCALE GENOMIC DNA]</scope>
    <source>
        <strain evidence="4 5">M105</strain>
    </source>
</reference>
<evidence type="ECO:0000256" key="2">
    <source>
        <dbReference type="ARBA" id="ARBA00022729"/>
    </source>
</evidence>
<dbReference type="InterPro" id="IPR051010">
    <property type="entry name" value="BCAA_transport"/>
</dbReference>
<dbReference type="EMBL" id="VIKS01000003">
    <property type="protein sequence ID" value="TQV88834.1"/>
    <property type="molecule type" value="Genomic_DNA"/>
</dbReference>
<feature type="domain" description="Leucine-binding protein" evidence="3">
    <location>
        <begin position="79"/>
        <end position="288"/>
    </location>
</feature>
<dbReference type="PANTHER" id="PTHR30483">
    <property type="entry name" value="LEUCINE-SPECIFIC-BINDING PROTEIN"/>
    <property type="match status" value="1"/>
</dbReference>
<keyword evidence="5" id="KW-1185">Reference proteome</keyword>
<dbReference type="AlphaFoldDB" id="A0A545UH86"/>
<evidence type="ECO:0000256" key="1">
    <source>
        <dbReference type="ARBA" id="ARBA00010062"/>
    </source>
</evidence>
<dbReference type="RefSeq" id="WP_142892319.1">
    <property type="nucleotide sequence ID" value="NZ_ML660161.1"/>
</dbReference>
<name>A0A545UH86_9GAMM</name>
<dbReference type="PANTHER" id="PTHR30483:SF6">
    <property type="entry name" value="PERIPLASMIC BINDING PROTEIN OF ABC TRANSPORTER FOR NATURAL AMINO ACIDS"/>
    <property type="match status" value="1"/>
</dbReference>